<feature type="transmembrane region" description="Helical" evidence="6">
    <location>
        <begin position="188"/>
        <end position="212"/>
    </location>
</feature>
<dbReference type="GO" id="GO:0005385">
    <property type="term" value="F:zinc ion transmembrane transporter activity"/>
    <property type="evidence" value="ECO:0007669"/>
    <property type="project" value="TreeGrafter"/>
</dbReference>
<protein>
    <submittedName>
        <fullName evidence="7">Zip-domain-containing protein</fullName>
    </submittedName>
</protein>
<evidence type="ECO:0000256" key="2">
    <source>
        <dbReference type="ARBA" id="ARBA00022692"/>
    </source>
</evidence>
<keyword evidence="4 6" id="KW-0472">Membrane</keyword>
<dbReference type="Pfam" id="PF02535">
    <property type="entry name" value="Zip"/>
    <property type="match status" value="1"/>
</dbReference>
<keyword evidence="3 6" id="KW-1133">Transmembrane helix</keyword>
<feature type="region of interest" description="Disordered" evidence="5">
    <location>
        <begin position="309"/>
        <end position="334"/>
    </location>
</feature>
<feature type="transmembrane region" description="Helical" evidence="6">
    <location>
        <begin position="491"/>
        <end position="515"/>
    </location>
</feature>
<evidence type="ECO:0000256" key="4">
    <source>
        <dbReference type="ARBA" id="ARBA00023136"/>
    </source>
</evidence>
<feature type="transmembrane region" description="Helical" evidence="6">
    <location>
        <begin position="224"/>
        <end position="245"/>
    </location>
</feature>
<proteinExistence type="predicted"/>
<evidence type="ECO:0000256" key="5">
    <source>
        <dbReference type="SAM" id="MobiDB-lite"/>
    </source>
</evidence>
<evidence type="ECO:0000256" key="6">
    <source>
        <dbReference type="SAM" id="Phobius"/>
    </source>
</evidence>
<sequence length="585" mass="63691">MNCPSRTDDVLLHPDWNQSPPFFAADLTTCQDLNGIANDRELGDARGLSDGCCNLGHHQLDDSAEQERGKMRQQAGEGAKGLCTRSSDSCCQTKGCGSQHALPTPSCGPATTTTAATNYIDWAKWLLSVLATSVVICSVNNPQLFSRLFHWPSPHTSQGQESSAVPNKTMPHEKRDTCGKGGVENYNLPFHVGALFIILFVSASACAFPILIVRFPRLRIPSSFLFATKHFGTGVLIATAFVHLLPTAFLSLSDPCLDSFWTTDYPAMPGAIALAAIFFVTVIEMVFSPQQHACGGAGEQFNAITRTADSQHQHQHGQPKIHVTSEPRPREVETGLPPRLERTISAPESPIEARRLGPLHGRATSISRTLSYMGEENERLDEVEFGPTEAQLAARKNEADYAVDDTEQNVQPHSHVLTPEQERQKAVMQVVLLEMGILFHSVFIGMSLSVSVGSEFVILLIAIIFHQTFEGLALGVRIASIDWGKGALQPWLMALAYGCTTPLGQAIGIATHTLYSPDSEVGLLVVGIMNAISAGLLVFASLVELMSEEFLSDESWRILRGRKRVFACLLVFFGAFFMSLVGAWA</sequence>
<feature type="transmembrane region" description="Helical" evidence="6">
    <location>
        <begin position="521"/>
        <end position="543"/>
    </location>
</feature>
<feature type="compositionally biased region" description="Basic and acidic residues" evidence="5">
    <location>
        <begin position="323"/>
        <end position="333"/>
    </location>
</feature>
<dbReference type="STRING" id="1448308.A0A2T2PDQ8"/>
<dbReference type="InterPro" id="IPR003689">
    <property type="entry name" value="ZIP"/>
</dbReference>
<feature type="region of interest" description="Disordered" evidence="5">
    <location>
        <begin position="156"/>
        <end position="176"/>
    </location>
</feature>
<reference evidence="7 8" key="1">
    <citation type="journal article" date="2018" name="Front. Microbiol.">
        <title>Genome-Wide Analysis of Corynespora cassiicola Leaf Fall Disease Putative Effectors.</title>
        <authorList>
            <person name="Lopez D."/>
            <person name="Ribeiro S."/>
            <person name="Label P."/>
            <person name="Fumanal B."/>
            <person name="Venisse J.S."/>
            <person name="Kohler A."/>
            <person name="de Oliveira R.R."/>
            <person name="Labutti K."/>
            <person name="Lipzen A."/>
            <person name="Lail K."/>
            <person name="Bauer D."/>
            <person name="Ohm R.A."/>
            <person name="Barry K.W."/>
            <person name="Spatafora J."/>
            <person name="Grigoriev I.V."/>
            <person name="Martin F.M."/>
            <person name="Pujade-Renaud V."/>
        </authorList>
    </citation>
    <scope>NUCLEOTIDE SEQUENCE [LARGE SCALE GENOMIC DNA]</scope>
    <source>
        <strain evidence="7 8">Philippines</strain>
    </source>
</reference>
<dbReference type="GO" id="GO:0005886">
    <property type="term" value="C:plasma membrane"/>
    <property type="evidence" value="ECO:0007669"/>
    <property type="project" value="TreeGrafter"/>
</dbReference>
<gene>
    <name evidence="7" type="ORF">BS50DRAFT_628793</name>
</gene>
<accession>A0A2T2PDQ8</accession>
<dbReference type="EMBL" id="KZ678128">
    <property type="protein sequence ID" value="PSN75636.1"/>
    <property type="molecule type" value="Genomic_DNA"/>
</dbReference>
<dbReference type="PANTHER" id="PTHR11040">
    <property type="entry name" value="ZINC/IRON TRANSPORTER"/>
    <property type="match status" value="1"/>
</dbReference>
<dbReference type="AlphaFoldDB" id="A0A2T2PDQ8"/>
<comment type="subcellular location">
    <subcellularLocation>
        <location evidence="1">Membrane</location>
        <topology evidence="1">Multi-pass membrane protein</topology>
    </subcellularLocation>
</comment>
<feature type="transmembrane region" description="Helical" evidence="6">
    <location>
        <begin position="456"/>
        <end position="479"/>
    </location>
</feature>
<name>A0A2T2PDQ8_CORCC</name>
<feature type="transmembrane region" description="Helical" evidence="6">
    <location>
        <begin position="265"/>
        <end position="287"/>
    </location>
</feature>
<dbReference type="Proteomes" id="UP000240883">
    <property type="component" value="Unassembled WGS sequence"/>
</dbReference>
<evidence type="ECO:0000256" key="1">
    <source>
        <dbReference type="ARBA" id="ARBA00004141"/>
    </source>
</evidence>
<dbReference type="PANTHER" id="PTHR11040:SF55">
    <property type="entry name" value="MEMBRANE ZINC ION TRANSPORTER, PUTATIVE (AFU_ORTHOLOGUE AFUA_6G00470)-RELATED"/>
    <property type="match status" value="1"/>
</dbReference>
<organism evidence="7 8">
    <name type="scientific">Corynespora cassiicola Philippines</name>
    <dbReference type="NCBI Taxonomy" id="1448308"/>
    <lineage>
        <taxon>Eukaryota</taxon>
        <taxon>Fungi</taxon>
        <taxon>Dikarya</taxon>
        <taxon>Ascomycota</taxon>
        <taxon>Pezizomycotina</taxon>
        <taxon>Dothideomycetes</taxon>
        <taxon>Pleosporomycetidae</taxon>
        <taxon>Pleosporales</taxon>
        <taxon>Corynesporascaceae</taxon>
        <taxon>Corynespora</taxon>
    </lineage>
</organism>
<feature type="transmembrane region" description="Helical" evidence="6">
    <location>
        <begin position="430"/>
        <end position="450"/>
    </location>
</feature>
<evidence type="ECO:0000256" key="3">
    <source>
        <dbReference type="ARBA" id="ARBA00022989"/>
    </source>
</evidence>
<keyword evidence="2 6" id="KW-0812">Transmembrane</keyword>
<keyword evidence="8" id="KW-1185">Reference proteome</keyword>
<dbReference type="OrthoDB" id="448280at2759"/>
<evidence type="ECO:0000313" key="7">
    <source>
        <dbReference type="EMBL" id="PSN75636.1"/>
    </source>
</evidence>
<feature type="compositionally biased region" description="Polar residues" evidence="5">
    <location>
        <begin position="156"/>
        <end position="166"/>
    </location>
</feature>
<feature type="transmembrane region" description="Helical" evidence="6">
    <location>
        <begin position="564"/>
        <end position="584"/>
    </location>
</feature>
<evidence type="ECO:0000313" key="8">
    <source>
        <dbReference type="Proteomes" id="UP000240883"/>
    </source>
</evidence>